<evidence type="ECO:0000313" key="8">
    <source>
        <dbReference type="EMBL" id="KAG9454153.1"/>
    </source>
</evidence>
<evidence type="ECO:0000313" key="9">
    <source>
        <dbReference type="Proteomes" id="UP000825729"/>
    </source>
</evidence>
<comment type="caution">
    <text evidence="8">The sequence shown here is derived from an EMBL/GenBank/DDBJ whole genome shotgun (WGS) entry which is preliminary data.</text>
</comment>
<dbReference type="InterPro" id="IPR001906">
    <property type="entry name" value="Terpene_synth_N"/>
</dbReference>
<dbReference type="Pfam" id="PF03936">
    <property type="entry name" value="Terpene_synth_C"/>
    <property type="match status" value="1"/>
</dbReference>
<keyword evidence="9" id="KW-1185">Reference proteome</keyword>
<dbReference type="Gene3D" id="1.10.600.10">
    <property type="entry name" value="Farnesyl Diphosphate Synthase"/>
    <property type="match status" value="1"/>
</dbReference>
<dbReference type="InterPro" id="IPR008949">
    <property type="entry name" value="Isoprenoid_synthase_dom_sf"/>
</dbReference>
<dbReference type="InterPro" id="IPR036965">
    <property type="entry name" value="Terpene_synth_N_sf"/>
</dbReference>
<dbReference type="SUPFAM" id="SSF48576">
    <property type="entry name" value="Terpenoid synthases"/>
    <property type="match status" value="1"/>
</dbReference>
<dbReference type="InterPro" id="IPR005630">
    <property type="entry name" value="Terpene_synthase_metal-bd"/>
</dbReference>
<dbReference type="InterPro" id="IPR008930">
    <property type="entry name" value="Terpenoid_cyclase/PrenylTrfase"/>
</dbReference>
<organism evidence="8 9">
    <name type="scientific">Aristolochia fimbriata</name>
    <name type="common">White veined hardy Dutchman's pipe vine</name>
    <dbReference type="NCBI Taxonomy" id="158543"/>
    <lineage>
        <taxon>Eukaryota</taxon>
        <taxon>Viridiplantae</taxon>
        <taxon>Streptophyta</taxon>
        <taxon>Embryophyta</taxon>
        <taxon>Tracheophyta</taxon>
        <taxon>Spermatophyta</taxon>
        <taxon>Magnoliopsida</taxon>
        <taxon>Magnoliidae</taxon>
        <taxon>Piperales</taxon>
        <taxon>Aristolochiaceae</taxon>
        <taxon>Aristolochia</taxon>
    </lineage>
</organism>
<evidence type="ECO:0000256" key="5">
    <source>
        <dbReference type="ARBA" id="ARBA00038405"/>
    </source>
</evidence>
<dbReference type="SFLD" id="SFLDG01019">
    <property type="entry name" value="Terpene_Cyclase_Like_1_C_Termi"/>
    <property type="match status" value="1"/>
</dbReference>
<dbReference type="SFLD" id="SFLDS00005">
    <property type="entry name" value="Isoprenoid_Synthase_Type_I"/>
    <property type="match status" value="1"/>
</dbReference>
<sequence>MALSPPTLLCPAAHPPKIKATKSEIVRPVAQFPPSAWGHFFVDYVQDAAKLDEWAERAQVLKEEVKLILRNAQWAPSCTHELFLVDVVKRVGVGHQFEDEIEEALYRIYKADPDHVKNFDHNIGGDDDLFHEALRFRLLREGGYKASADVFEKFKDEQGKKFKEILIKDVKGLLSLYEAAFLGIQGEDILDEAIGFASVHLNSSHPNIVDPLLAKQVQRALELPTHKRLPRTNARYFISLYEEMIEAMKSVFDPETHENMRKLLEYAKLDFNLVQAVHQREIKDVSRWWKEKGLAEKLSYARNRVVECYVWVMGLSSEPRFSRSRVFGAKTLSMISLTDDTYDAYGVYEELKQYTDAIERWDLATMDVVPEYVKPLYHELITFFKETEEELEKEGSSYQISYMKRAVQDLCRAYFTEAEWYHNRYTPGVEEHMRVSLISYGYSATFLLTMICMKEASIKAFEWWSSEPRIVVAAAEVCRFIDDLVTNEFEQKRGHVVSLIECYMKEKGMKREEVQDLFTHYYNVAWKDINEACLRPRPFPMYILSKGVNLARVIDAWYNSHNADEYTFSGGRTKEMITELLVNPIPV</sequence>
<dbReference type="InterPro" id="IPR034741">
    <property type="entry name" value="Terpene_cyclase-like_1_C"/>
</dbReference>
<dbReference type="Pfam" id="PF01397">
    <property type="entry name" value="Terpene_synth"/>
    <property type="match status" value="1"/>
</dbReference>
<dbReference type="AlphaFoldDB" id="A0AAV7EZF2"/>
<proteinExistence type="inferred from homology"/>
<comment type="pathway">
    <text evidence="1">Secondary metabolite biosynthesis; terpenoid biosynthesis.</text>
</comment>
<keyword evidence="3" id="KW-0460">Magnesium</keyword>
<accession>A0AAV7EZF2</accession>
<reference evidence="8 9" key="1">
    <citation type="submission" date="2021-07" db="EMBL/GenBank/DDBJ databases">
        <title>The Aristolochia fimbriata genome: insights into angiosperm evolution, floral development and chemical biosynthesis.</title>
        <authorList>
            <person name="Jiao Y."/>
        </authorList>
    </citation>
    <scope>NUCLEOTIDE SEQUENCE [LARGE SCALE GENOMIC DNA]</scope>
    <source>
        <strain evidence="8">IBCAS-2021</strain>
        <tissue evidence="8">Leaf</tissue>
    </source>
</reference>
<evidence type="ECO:0000256" key="4">
    <source>
        <dbReference type="ARBA" id="ARBA00023239"/>
    </source>
</evidence>
<dbReference type="GO" id="GO:0010333">
    <property type="term" value="F:terpene synthase activity"/>
    <property type="evidence" value="ECO:0007669"/>
    <property type="project" value="InterPro"/>
</dbReference>
<evidence type="ECO:0000256" key="3">
    <source>
        <dbReference type="ARBA" id="ARBA00022842"/>
    </source>
</evidence>
<dbReference type="PANTHER" id="PTHR31225:SF93">
    <property type="entry name" value="ALPHA-HUMULENE_(-)-(E)-BETA-CARYOPHYLLENE SYNTHASE"/>
    <property type="match status" value="1"/>
</dbReference>
<dbReference type="Gene3D" id="1.50.10.130">
    <property type="entry name" value="Terpene synthase, N-terminal domain"/>
    <property type="match status" value="1"/>
</dbReference>
<evidence type="ECO:0000256" key="1">
    <source>
        <dbReference type="ARBA" id="ARBA00004721"/>
    </source>
</evidence>
<gene>
    <name evidence="8" type="ORF">H6P81_007057</name>
</gene>
<dbReference type="PANTHER" id="PTHR31225">
    <property type="entry name" value="OS04G0344100 PROTEIN-RELATED"/>
    <property type="match status" value="1"/>
</dbReference>
<evidence type="ECO:0000256" key="2">
    <source>
        <dbReference type="ARBA" id="ARBA00022723"/>
    </source>
</evidence>
<dbReference type="Proteomes" id="UP000825729">
    <property type="component" value="Unassembled WGS sequence"/>
</dbReference>
<name>A0AAV7EZF2_ARIFI</name>
<dbReference type="GO" id="GO:0016102">
    <property type="term" value="P:diterpenoid biosynthetic process"/>
    <property type="evidence" value="ECO:0007669"/>
    <property type="project" value="InterPro"/>
</dbReference>
<feature type="domain" description="Terpene synthase N-terminal" evidence="6">
    <location>
        <begin position="37"/>
        <end position="221"/>
    </location>
</feature>
<dbReference type="InterPro" id="IPR050148">
    <property type="entry name" value="Terpene_synthase-like"/>
</dbReference>
<evidence type="ECO:0000259" key="6">
    <source>
        <dbReference type="Pfam" id="PF01397"/>
    </source>
</evidence>
<protein>
    <submittedName>
        <fullName evidence="8">Uncharacterized protein</fullName>
    </submittedName>
</protein>
<dbReference type="FunFam" id="1.10.600.10:FF:000007">
    <property type="entry name" value="Isoprene synthase, chloroplastic"/>
    <property type="match status" value="1"/>
</dbReference>
<dbReference type="InterPro" id="IPR044814">
    <property type="entry name" value="Terpene_cyclase_plant_C1"/>
</dbReference>
<dbReference type="GO" id="GO:0051762">
    <property type="term" value="P:sesquiterpene biosynthetic process"/>
    <property type="evidence" value="ECO:0007669"/>
    <property type="project" value="UniProtKB-ARBA"/>
</dbReference>
<dbReference type="FunFam" id="1.50.10.130:FF:000001">
    <property type="entry name" value="Isoprene synthase, chloroplastic"/>
    <property type="match status" value="1"/>
</dbReference>
<comment type="similarity">
    <text evidence="5">Belongs to the terpene synthase family. Tpsa subfamily.</text>
</comment>
<feature type="domain" description="Terpene synthase metal-binding" evidence="7">
    <location>
        <begin position="290"/>
        <end position="528"/>
    </location>
</feature>
<evidence type="ECO:0000259" key="7">
    <source>
        <dbReference type="Pfam" id="PF03936"/>
    </source>
</evidence>
<dbReference type="EMBL" id="JAINDJ010000003">
    <property type="protein sequence ID" value="KAG9454153.1"/>
    <property type="molecule type" value="Genomic_DNA"/>
</dbReference>
<keyword evidence="4" id="KW-0456">Lyase</keyword>
<dbReference type="SUPFAM" id="SSF48239">
    <property type="entry name" value="Terpenoid cyclases/Protein prenyltransferases"/>
    <property type="match status" value="1"/>
</dbReference>
<dbReference type="CDD" id="cd00684">
    <property type="entry name" value="Terpene_cyclase_plant_C1"/>
    <property type="match status" value="1"/>
</dbReference>
<dbReference type="GO" id="GO:0000287">
    <property type="term" value="F:magnesium ion binding"/>
    <property type="evidence" value="ECO:0007669"/>
    <property type="project" value="InterPro"/>
</dbReference>
<keyword evidence="2" id="KW-0479">Metal-binding</keyword>